<keyword evidence="1" id="KW-0808">Transferase</keyword>
<evidence type="ECO:0000256" key="6">
    <source>
        <dbReference type="SAM" id="MobiDB-lite"/>
    </source>
</evidence>
<feature type="binding site" evidence="5">
    <location>
        <position position="52"/>
    </location>
    <ligand>
        <name>ATP</name>
        <dbReference type="ChEBI" id="CHEBI:30616"/>
    </ligand>
</feature>
<protein>
    <submittedName>
        <fullName evidence="9">Serine/threonine protein kinase</fullName>
    </submittedName>
</protein>
<dbReference type="PANTHER" id="PTHR43289">
    <property type="entry name" value="MITOGEN-ACTIVATED PROTEIN KINASE KINASE KINASE 20-RELATED"/>
    <property type="match status" value="1"/>
</dbReference>
<keyword evidence="3 9" id="KW-0418">Kinase</keyword>
<dbReference type="GO" id="GO:0004674">
    <property type="term" value="F:protein serine/threonine kinase activity"/>
    <property type="evidence" value="ECO:0007669"/>
    <property type="project" value="UniProtKB-KW"/>
</dbReference>
<evidence type="ECO:0000256" key="4">
    <source>
        <dbReference type="ARBA" id="ARBA00022840"/>
    </source>
</evidence>
<dbReference type="Proteomes" id="UP000481109">
    <property type="component" value="Unassembled WGS sequence"/>
</dbReference>
<accession>A0A6G4XTR1</accession>
<keyword evidence="7" id="KW-0812">Transmembrane</keyword>
<feature type="transmembrane region" description="Helical" evidence="7">
    <location>
        <begin position="357"/>
        <end position="377"/>
    </location>
</feature>
<dbReference type="PROSITE" id="PS00108">
    <property type="entry name" value="PROTEIN_KINASE_ST"/>
    <property type="match status" value="1"/>
</dbReference>
<evidence type="ECO:0000259" key="8">
    <source>
        <dbReference type="PROSITE" id="PS50011"/>
    </source>
</evidence>
<keyword evidence="7" id="KW-0472">Membrane</keyword>
<organism evidence="9 10">
    <name type="scientific">Streptomyces mesophilus</name>
    <dbReference type="NCBI Taxonomy" id="1775132"/>
    <lineage>
        <taxon>Bacteria</taxon>
        <taxon>Bacillati</taxon>
        <taxon>Actinomycetota</taxon>
        <taxon>Actinomycetes</taxon>
        <taxon>Kitasatosporales</taxon>
        <taxon>Streptomycetaceae</taxon>
        <taxon>Streptomyces</taxon>
    </lineage>
</organism>
<feature type="compositionally biased region" description="Basic and acidic residues" evidence="6">
    <location>
        <begin position="314"/>
        <end position="323"/>
    </location>
</feature>
<dbReference type="RefSeq" id="WP_165336363.1">
    <property type="nucleotide sequence ID" value="NZ_JAAKZW010000266.1"/>
</dbReference>
<dbReference type="InterPro" id="IPR017441">
    <property type="entry name" value="Protein_kinase_ATP_BS"/>
</dbReference>
<proteinExistence type="predicted"/>
<evidence type="ECO:0000313" key="10">
    <source>
        <dbReference type="Proteomes" id="UP000481109"/>
    </source>
</evidence>
<evidence type="ECO:0000256" key="5">
    <source>
        <dbReference type="PROSITE-ProRule" id="PRU10141"/>
    </source>
</evidence>
<name>A0A6G4XTR1_9ACTN</name>
<keyword evidence="7" id="KW-1133">Transmembrane helix</keyword>
<evidence type="ECO:0000313" key="9">
    <source>
        <dbReference type="EMBL" id="NGO80955.1"/>
    </source>
</evidence>
<keyword evidence="9" id="KW-0723">Serine/threonine-protein kinase</keyword>
<keyword evidence="2 5" id="KW-0547">Nucleotide-binding</keyword>
<dbReference type="PANTHER" id="PTHR43289:SF34">
    <property type="entry name" value="SERINE_THREONINE-PROTEIN KINASE YBDM-RELATED"/>
    <property type="match status" value="1"/>
</dbReference>
<dbReference type="InterPro" id="IPR008271">
    <property type="entry name" value="Ser/Thr_kinase_AS"/>
</dbReference>
<feature type="compositionally biased region" description="Low complexity" evidence="6">
    <location>
        <begin position="411"/>
        <end position="423"/>
    </location>
</feature>
<dbReference type="InterPro" id="IPR011009">
    <property type="entry name" value="Kinase-like_dom_sf"/>
</dbReference>
<comment type="caution">
    <text evidence="9">The sequence shown here is derived from an EMBL/GenBank/DDBJ whole genome shotgun (WGS) entry which is preliminary data.</text>
</comment>
<dbReference type="EMBL" id="JAAKZW010000266">
    <property type="protein sequence ID" value="NGO80955.1"/>
    <property type="molecule type" value="Genomic_DNA"/>
</dbReference>
<dbReference type="Pfam" id="PF00069">
    <property type="entry name" value="Pkinase"/>
    <property type="match status" value="1"/>
</dbReference>
<keyword evidence="4 5" id="KW-0067">ATP-binding</keyword>
<dbReference type="GO" id="GO:0005524">
    <property type="term" value="F:ATP binding"/>
    <property type="evidence" value="ECO:0007669"/>
    <property type="project" value="UniProtKB-UniRule"/>
</dbReference>
<evidence type="ECO:0000256" key="3">
    <source>
        <dbReference type="ARBA" id="ARBA00022777"/>
    </source>
</evidence>
<sequence length="570" mass="59851">MQVLREQDPRQIGPYRLLGRLGSGGMGEVFLARSPGGRTVAVKVVREELAGKDSFRLRFRREVDAARKVGGDWTARVLDADTEADSPWIATAFVPGPGLDAIVEHEYGPLPEHTVLVMAGRLAQALTAIHAAGLVHRDLKPSNVLLTLDGPLVIDFGIARHLALDNELTRTGYALGSPGFMSPEQVRGEPVGAKSDVFGLGALLAYAATGRRPFGKSEIGPHAQMFRIVSEEPDLAGVEGELLDLIGACLRKAPQERPSLTSIVQRTAAAAGAEGEWLPPELVGHLGRAAVRLLDADVDADAPQESTRASASGVRHESVRKDSAPAAPRPEPAPGAPASDPTPPSTASAPKRRRRRALPLALVGVLVAAGAGAYVLLPSLLDGKGGEESSDDGRSNSAGTDPGGRGTQAKDAPSASGSPSASSDGEKAEEQPGDKASPGDSVSESQDATGDPDTLEPGNGFPQSYPGAWENREAGNVWTFDIPEDPVGKQVTWRMEIGEDGTWCAYSAPVEQATSHRLLLGKSKLTDSGISDTAGPCTIGDRPYFDVVDVDQLTFYGSGLRDGMYVERPA</sequence>
<evidence type="ECO:0000256" key="2">
    <source>
        <dbReference type="ARBA" id="ARBA00022741"/>
    </source>
</evidence>
<dbReference type="InterPro" id="IPR000719">
    <property type="entry name" value="Prot_kinase_dom"/>
</dbReference>
<dbReference type="AlphaFoldDB" id="A0A6G4XTR1"/>
<dbReference type="PROSITE" id="PS50011">
    <property type="entry name" value="PROTEIN_KINASE_DOM"/>
    <property type="match status" value="1"/>
</dbReference>
<dbReference type="SUPFAM" id="SSF56112">
    <property type="entry name" value="Protein kinase-like (PK-like)"/>
    <property type="match status" value="1"/>
</dbReference>
<dbReference type="CDD" id="cd14014">
    <property type="entry name" value="STKc_PknB_like"/>
    <property type="match status" value="1"/>
</dbReference>
<dbReference type="Gene3D" id="3.30.200.20">
    <property type="entry name" value="Phosphorylase Kinase, domain 1"/>
    <property type="match status" value="1"/>
</dbReference>
<dbReference type="SMART" id="SM00220">
    <property type="entry name" value="S_TKc"/>
    <property type="match status" value="1"/>
</dbReference>
<keyword evidence="10" id="KW-1185">Reference proteome</keyword>
<feature type="region of interest" description="Disordered" evidence="6">
    <location>
        <begin position="301"/>
        <end position="353"/>
    </location>
</feature>
<feature type="region of interest" description="Disordered" evidence="6">
    <location>
        <begin position="384"/>
        <end position="469"/>
    </location>
</feature>
<dbReference type="PROSITE" id="PS00107">
    <property type="entry name" value="PROTEIN_KINASE_ATP"/>
    <property type="match status" value="1"/>
</dbReference>
<reference evidence="9 10" key="1">
    <citation type="submission" date="2020-02" db="EMBL/GenBank/DDBJ databases">
        <title>Whole-genome analyses of novel actinobacteria.</title>
        <authorList>
            <person name="Sahin N."/>
            <person name="Tokatli A."/>
        </authorList>
    </citation>
    <scope>NUCLEOTIDE SEQUENCE [LARGE SCALE GENOMIC DNA]</scope>
    <source>
        <strain evidence="9 10">YC504</strain>
    </source>
</reference>
<feature type="compositionally biased region" description="Basic and acidic residues" evidence="6">
    <location>
        <begin position="424"/>
        <end position="433"/>
    </location>
</feature>
<gene>
    <name evidence="9" type="ORF">G6045_35645</name>
</gene>
<feature type="compositionally biased region" description="Pro residues" evidence="6">
    <location>
        <begin position="327"/>
        <end position="344"/>
    </location>
</feature>
<evidence type="ECO:0000256" key="1">
    <source>
        <dbReference type="ARBA" id="ARBA00022679"/>
    </source>
</evidence>
<evidence type="ECO:0000256" key="7">
    <source>
        <dbReference type="SAM" id="Phobius"/>
    </source>
</evidence>
<dbReference type="Gene3D" id="1.10.510.10">
    <property type="entry name" value="Transferase(Phosphotransferase) domain 1"/>
    <property type="match status" value="1"/>
</dbReference>
<feature type="domain" description="Protein kinase" evidence="8">
    <location>
        <begin position="15"/>
        <end position="278"/>
    </location>
</feature>
<feature type="compositionally biased region" description="Basic and acidic residues" evidence="6">
    <location>
        <begin position="384"/>
        <end position="394"/>
    </location>
</feature>